<dbReference type="PANTHER" id="PTHR11071">
    <property type="entry name" value="PEPTIDYL-PROLYL CIS-TRANS ISOMERASE"/>
    <property type="match status" value="1"/>
</dbReference>
<dbReference type="PANTHER" id="PTHR11071:SF561">
    <property type="entry name" value="PEPTIDYL-PROLYL CIS-TRANS ISOMERASE D-RELATED"/>
    <property type="match status" value="1"/>
</dbReference>
<evidence type="ECO:0000256" key="8">
    <source>
        <dbReference type="ARBA" id="ARBA00023110"/>
    </source>
</evidence>
<dbReference type="PRINTS" id="PR00153">
    <property type="entry name" value="CSAPPISMRASE"/>
</dbReference>
<dbReference type="InterPro" id="IPR029000">
    <property type="entry name" value="Cyclophilin-like_dom_sf"/>
</dbReference>
<keyword evidence="7" id="KW-0802">TPR repeat</keyword>
<dbReference type="GO" id="GO:0003755">
    <property type="term" value="F:peptidyl-prolyl cis-trans isomerase activity"/>
    <property type="evidence" value="ECO:0007669"/>
    <property type="project" value="UniProtKB-KW"/>
</dbReference>
<keyword evidence="13" id="KW-1185">Reference proteome</keyword>
<dbReference type="Pfam" id="PF00160">
    <property type="entry name" value="Pro_isomerase"/>
    <property type="match status" value="1"/>
</dbReference>
<evidence type="ECO:0000256" key="9">
    <source>
        <dbReference type="ARBA" id="ARBA00023235"/>
    </source>
</evidence>
<gene>
    <name evidence="12" type="ORF">BZ3500_MVSOF-1268-A1-R1_CHR7-1G09241</name>
</gene>
<dbReference type="Gene3D" id="1.25.40.10">
    <property type="entry name" value="Tetratricopeptide repeat domain"/>
    <property type="match status" value="1"/>
</dbReference>
<feature type="region of interest" description="Disordered" evidence="10">
    <location>
        <begin position="214"/>
        <end position="242"/>
    </location>
</feature>
<evidence type="ECO:0000313" key="13">
    <source>
        <dbReference type="Proteomes" id="UP000249723"/>
    </source>
</evidence>
<dbReference type="CDD" id="cd01926">
    <property type="entry name" value="cyclophilin_ABH_like"/>
    <property type="match status" value="1"/>
</dbReference>
<dbReference type="OrthoDB" id="193499at2759"/>
<dbReference type="PROSITE" id="PS50072">
    <property type="entry name" value="CSA_PPIASE_2"/>
    <property type="match status" value="1"/>
</dbReference>
<sequence>MSEMIDRVETASIASSDSSIADLHATAAGPKGTIASPAPGSAPRPRVYFDITINENEAGRIVFELFSDVVPKTAENFRALCTGEKGTGNSGKPLHYKHSTFHRIIKRFMCQGGDFTMGNGMGGESIYGEKFEDENFELKHDQPFLLSMANAGPSTNGSQFFITTVPTPHLDGKHVVFGKVIKGRSIVRLMENAPVKSDSPTEKIVIADCGQLAEGEDDGVKPDPHADGHEDYPSDDESDVGDVSSKRASTIFWMITDEDLVAFQPNVVLKIATEIKTKGTDLFKAGDFKAAQNKYLKALRYLDVHPVLPSRDYDLEQKFVALRLSLFLNSALTALKTSNPIKASDAQLAIDQATKALNLDGDADKQEMRTPLSDADKAKCLYRRALGKVAIKEEAGAVKDLEEARTLVKGDKAIEAELEKTKLKIKAKKEAERKKFGKMFA</sequence>
<dbReference type="Gene3D" id="2.40.100.10">
    <property type="entry name" value="Cyclophilin-like"/>
    <property type="match status" value="1"/>
</dbReference>
<comment type="subcellular location">
    <subcellularLocation>
        <location evidence="2">Cytoplasm</location>
    </subcellularLocation>
</comment>
<dbReference type="FunFam" id="1.25.40.10:FF:000029">
    <property type="entry name" value="peptidyl-prolyl cis-trans isomerase D"/>
    <property type="match status" value="1"/>
</dbReference>
<dbReference type="STRING" id="289078.A0A2X0M243"/>
<dbReference type="EC" id="5.2.1.8" evidence="4"/>
<comment type="similarity">
    <text evidence="3">Belongs to the cyclophilin-type PPIase family. PPIase D subfamily.</text>
</comment>
<dbReference type="InterPro" id="IPR011990">
    <property type="entry name" value="TPR-like_helical_dom_sf"/>
</dbReference>
<evidence type="ECO:0000259" key="11">
    <source>
        <dbReference type="PROSITE" id="PS50072"/>
    </source>
</evidence>
<evidence type="ECO:0000256" key="6">
    <source>
        <dbReference type="ARBA" id="ARBA00022737"/>
    </source>
</evidence>
<evidence type="ECO:0000313" key="12">
    <source>
        <dbReference type="EMBL" id="SDA03065.1"/>
    </source>
</evidence>
<evidence type="ECO:0000256" key="7">
    <source>
        <dbReference type="ARBA" id="ARBA00022803"/>
    </source>
</evidence>
<evidence type="ECO:0000256" key="3">
    <source>
        <dbReference type="ARBA" id="ARBA00010898"/>
    </source>
</evidence>
<dbReference type="PROSITE" id="PS00170">
    <property type="entry name" value="CSA_PPIASE_1"/>
    <property type="match status" value="1"/>
</dbReference>
<dbReference type="SUPFAM" id="SSF48452">
    <property type="entry name" value="TPR-like"/>
    <property type="match status" value="1"/>
</dbReference>
<dbReference type="EMBL" id="FMWP01000127">
    <property type="protein sequence ID" value="SDA03065.1"/>
    <property type="molecule type" value="Genomic_DNA"/>
</dbReference>
<feature type="domain" description="PPIase cyclophilin-type" evidence="11">
    <location>
        <begin position="48"/>
        <end position="211"/>
    </location>
</feature>
<dbReference type="AlphaFoldDB" id="A0A2X0M243"/>
<evidence type="ECO:0000256" key="10">
    <source>
        <dbReference type="SAM" id="MobiDB-lite"/>
    </source>
</evidence>
<evidence type="ECO:0000256" key="5">
    <source>
        <dbReference type="ARBA" id="ARBA00022490"/>
    </source>
</evidence>
<dbReference type="GO" id="GO:0016018">
    <property type="term" value="F:cyclosporin A binding"/>
    <property type="evidence" value="ECO:0007669"/>
    <property type="project" value="TreeGrafter"/>
</dbReference>
<name>A0A2X0M243_9BASI</name>
<dbReference type="Proteomes" id="UP000249723">
    <property type="component" value="Unassembled WGS sequence"/>
</dbReference>
<dbReference type="GO" id="GO:0005737">
    <property type="term" value="C:cytoplasm"/>
    <property type="evidence" value="ECO:0007669"/>
    <property type="project" value="UniProtKB-SubCell"/>
</dbReference>
<reference evidence="13" key="1">
    <citation type="submission" date="2016-10" db="EMBL/GenBank/DDBJ databases">
        <authorList>
            <person name="Jeantristanb JTB J.-T."/>
            <person name="Ricardo R."/>
        </authorList>
    </citation>
    <scope>NUCLEOTIDE SEQUENCE [LARGE SCALE GENOMIC DNA]</scope>
</reference>
<feature type="compositionally biased region" description="Basic and acidic residues" evidence="10">
    <location>
        <begin position="218"/>
        <end position="232"/>
    </location>
</feature>
<evidence type="ECO:0000256" key="2">
    <source>
        <dbReference type="ARBA" id="ARBA00004496"/>
    </source>
</evidence>
<comment type="catalytic activity">
    <reaction evidence="1">
        <text>[protein]-peptidylproline (omega=180) = [protein]-peptidylproline (omega=0)</text>
        <dbReference type="Rhea" id="RHEA:16237"/>
        <dbReference type="Rhea" id="RHEA-COMP:10747"/>
        <dbReference type="Rhea" id="RHEA-COMP:10748"/>
        <dbReference type="ChEBI" id="CHEBI:83833"/>
        <dbReference type="ChEBI" id="CHEBI:83834"/>
        <dbReference type="EC" id="5.2.1.8"/>
    </reaction>
</comment>
<evidence type="ECO:0000256" key="4">
    <source>
        <dbReference type="ARBA" id="ARBA00013194"/>
    </source>
</evidence>
<proteinExistence type="inferred from homology"/>
<keyword evidence="8" id="KW-0697">Rotamase</keyword>
<dbReference type="FunFam" id="2.40.100.10:FF:000009">
    <property type="entry name" value="Peptidyl-prolyl cis-trans isomerase D"/>
    <property type="match status" value="1"/>
</dbReference>
<accession>A0A2X0M243</accession>
<protein>
    <recommendedName>
        <fullName evidence="4">peptidylprolyl isomerase</fullName>
        <ecNumber evidence="4">5.2.1.8</ecNumber>
    </recommendedName>
</protein>
<dbReference type="GO" id="GO:0042026">
    <property type="term" value="P:protein refolding"/>
    <property type="evidence" value="ECO:0007669"/>
    <property type="project" value="UniProtKB-ARBA"/>
</dbReference>
<dbReference type="InterPro" id="IPR002130">
    <property type="entry name" value="Cyclophilin-type_PPIase_dom"/>
</dbReference>
<organism evidence="12 13">
    <name type="scientific">Microbotryum saponariae</name>
    <dbReference type="NCBI Taxonomy" id="289078"/>
    <lineage>
        <taxon>Eukaryota</taxon>
        <taxon>Fungi</taxon>
        <taxon>Dikarya</taxon>
        <taxon>Basidiomycota</taxon>
        <taxon>Pucciniomycotina</taxon>
        <taxon>Microbotryomycetes</taxon>
        <taxon>Microbotryales</taxon>
        <taxon>Microbotryaceae</taxon>
        <taxon>Microbotryum</taxon>
    </lineage>
</organism>
<dbReference type="SUPFAM" id="SSF50891">
    <property type="entry name" value="Cyclophilin-like"/>
    <property type="match status" value="1"/>
</dbReference>
<keyword evidence="5" id="KW-0963">Cytoplasm</keyword>
<keyword evidence="9" id="KW-0413">Isomerase</keyword>
<keyword evidence="6" id="KW-0677">Repeat</keyword>
<dbReference type="InterPro" id="IPR020892">
    <property type="entry name" value="Cyclophilin-type_PPIase_CS"/>
</dbReference>
<evidence type="ECO:0000256" key="1">
    <source>
        <dbReference type="ARBA" id="ARBA00000971"/>
    </source>
</evidence>